<proteinExistence type="predicted"/>
<dbReference type="AlphaFoldDB" id="A0A9P8QJ47"/>
<dbReference type="EMBL" id="JAIWOZ010000006">
    <property type="protein sequence ID" value="KAH6603918.1"/>
    <property type="molecule type" value="Genomic_DNA"/>
</dbReference>
<dbReference type="OrthoDB" id="410198at2759"/>
<dbReference type="Proteomes" id="UP000827724">
    <property type="component" value="Unassembled WGS sequence"/>
</dbReference>
<name>A0A9P8QJ47_9HYPO</name>
<gene>
    <name evidence="1" type="ORF">Trco_007364</name>
</gene>
<sequence length="71" mass="7721">MPSLGDLEVLPVDLDKDWDGVFGSFWQAWSTPRQAAMVVTFPHIGESGPKEAAAFEVKKAQYLASARTNPG</sequence>
<evidence type="ECO:0000313" key="2">
    <source>
        <dbReference type="Proteomes" id="UP000827724"/>
    </source>
</evidence>
<evidence type="ECO:0000313" key="1">
    <source>
        <dbReference type="EMBL" id="KAH6603918.1"/>
    </source>
</evidence>
<comment type="caution">
    <text evidence="1">The sequence shown here is derived from an EMBL/GenBank/DDBJ whole genome shotgun (WGS) entry which is preliminary data.</text>
</comment>
<keyword evidence="2" id="KW-1185">Reference proteome</keyword>
<protein>
    <submittedName>
        <fullName evidence="1">Uncharacterized protein</fullName>
    </submittedName>
</protein>
<accession>A0A9P8QJ47</accession>
<organism evidence="1 2">
    <name type="scientific">Trichoderma cornu-damae</name>
    <dbReference type="NCBI Taxonomy" id="654480"/>
    <lineage>
        <taxon>Eukaryota</taxon>
        <taxon>Fungi</taxon>
        <taxon>Dikarya</taxon>
        <taxon>Ascomycota</taxon>
        <taxon>Pezizomycotina</taxon>
        <taxon>Sordariomycetes</taxon>
        <taxon>Hypocreomycetidae</taxon>
        <taxon>Hypocreales</taxon>
        <taxon>Hypocreaceae</taxon>
        <taxon>Trichoderma</taxon>
    </lineage>
</organism>
<reference evidence="1" key="1">
    <citation type="submission" date="2021-08" db="EMBL/GenBank/DDBJ databases">
        <title>Chromosome-Level Trichoderma cornu-damae using Hi-C Data.</title>
        <authorList>
            <person name="Kim C.S."/>
        </authorList>
    </citation>
    <scope>NUCLEOTIDE SEQUENCE</scope>
    <source>
        <strain evidence="1">KA19-0412C</strain>
    </source>
</reference>